<keyword evidence="4" id="KW-1185">Reference proteome</keyword>
<protein>
    <recommendedName>
        <fullName evidence="2">DUF2231 domain-containing protein</fullName>
    </recommendedName>
</protein>
<keyword evidence="1" id="KW-1133">Transmembrane helix</keyword>
<keyword evidence="1" id="KW-0812">Transmembrane</keyword>
<feature type="transmembrane region" description="Helical" evidence="1">
    <location>
        <begin position="12"/>
        <end position="30"/>
    </location>
</feature>
<dbReference type="RefSeq" id="WP_229316689.1">
    <property type="nucleotide sequence ID" value="NZ_AP025184.1"/>
</dbReference>
<name>A0ABN6L0X3_9FLAO</name>
<evidence type="ECO:0000256" key="1">
    <source>
        <dbReference type="SAM" id="Phobius"/>
    </source>
</evidence>
<feature type="domain" description="DUF2231" evidence="2">
    <location>
        <begin position="6"/>
        <end position="139"/>
    </location>
</feature>
<evidence type="ECO:0000259" key="2">
    <source>
        <dbReference type="Pfam" id="PF09990"/>
    </source>
</evidence>
<organism evidence="3 4">
    <name type="scientific">Flavobacterium ammoniigenes</name>
    <dbReference type="NCBI Taxonomy" id="1751095"/>
    <lineage>
        <taxon>Bacteria</taxon>
        <taxon>Pseudomonadati</taxon>
        <taxon>Bacteroidota</taxon>
        <taxon>Flavobacteriia</taxon>
        <taxon>Flavobacteriales</taxon>
        <taxon>Flavobacteriaceae</taxon>
        <taxon>Flavobacterium</taxon>
    </lineage>
</organism>
<gene>
    <name evidence="3" type="ORF">GENT5_16090</name>
</gene>
<keyword evidence="1" id="KW-0472">Membrane</keyword>
<evidence type="ECO:0000313" key="4">
    <source>
        <dbReference type="Proteomes" id="UP001319867"/>
    </source>
</evidence>
<dbReference type="Proteomes" id="UP001319867">
    <property type="component" value="Chromosome"/>
</dbReference>
<reference evidence="3 4" key="1">
    <citation type="journal article" date="2022" name="Int. J. Syst. Evol. Microbiol.">
        <title>Flavobacterium ammonificans sp. nov. and Flavobacterium ammoniigenes sp. nov., ammonifying bacteria isolated from surface river water.</title>
        <authorList>
            <person name="Watanabe K."/>
            <person name="Kitamura T."/>
            <person name="Ogata Y."/>
            <person name="Shindo C."/>
            <person name="Suda W."/>
        </authorList>
    </citation>
    <scope>NUCLEOTIDE SEQUENCE [LARGE SCALE GENOMIC DNA]</scope>
    <source>
        <strain evidence="3 4">GENT5</strain>
    </source>
</reference>
<evidence type="ECO:0000313" key="3">
    <source>
        <dbReference type="EMBL" id="BDB55304.1"/>
    </source>
</evidence>
<dbReference type="Pfam" id="PF09990">
    <property type="entry name" value="DUF2231"/>
    <property type="match status" value="1"/>
</dbReference>
<feature type="transmembrane region" description="Helical" evidence="1">
    <location>
        <begin position="86"/>
        <end position="104"/>
    </location>
</feature>
<accession>A0ABN6L0X3</accession>
<feature type="transmembrane region" description="Helical" evidence="1">
    <location>
        <begin position="37"/>
        <end position="55"/>
    </location>
</feature>
<dbReference type="EMBL" id="AP025184">
    <property type="protein sequence ID" value="BDB55304.1"/>
    <property type="molecule type" value="Genomic_DNA"/>
</dbReference>
<dbReference type="InterPro" id="IPR019251">
    <property type="entry name" value="DUF2231_TM"/>
</dbReference>
<sequence>MNEAHLHMVVNHFPIIGTILAIGILIAGLLSKNRSIINTSYVLFVIGAIFGILSMNTGEGAEELVEDMPGIGWKIIHEHEELAEKMALLLDILGVLSLVGFYLQYKKNAKEKLVSYIILLIGIASLFVIQKVGTSGGEIRHTEIRKDFSNTTIEKETSDHEEK</sequence>
<proteinExistence type="predicted"/>
<reference evidence="3 4" key="2">
    <citation type="journal article" date="2022" name="Microorganisms">
        <title>Complete Genome Sequences of Two Flavobacterium ammonificans Strains and a Flavobacterium ammoniigenes Strain of Ammonifying Bacterioplankton Isolated from Surface River Water.</title>
        <authorList>
            <person name="Suda W."/>
            <person name="Ogata Y."/>
            <person name="Shindo C."/>
            <person name="Watanabe K."/>
        </authorList>
    </citation>
    <scope>NUCLEOTIDE SEQUENCE [LARGE SCALE GENOMIC DNA]</scope>
    <source>
        <strain evidence="3 4">GENT5</strain>
    </source>
</reference>
<feature type="transmembrane region" description="Helical" evidence="1">
    <location>
        <begin position="113"/>
        <end position="130"/>
    </location>
</feature>